<evidence type="ECO:0000313" key="2">
    <source>
        <dbReference type="Proteomes" id="UP000886520"/>
    </source>
</evidence>
<accession>A0A9D4V2G9</accession>
<dbReference type="Proteomes" id="UP000886520">
    <property type="component" value="Chromosome 6"/>
</dbReference>
<dbReference type="AlphaFoldDB" id="A0A9D4V2G9"/>
<evidence type="ECO:0000313" key="1">
    <source>
        <dbReference type="EMBL" id="KAI5078245.1"/>
    </source>
</evidence>
<reference evidence="1" key="1">
    <citation type="submission" date="2021-01" db="EMBL/GenBank/DDBJ databases">
        <title>Adiantum capillus-veneris genome.</title>
        <authorList>
            <person name="Fang Y."/>
            <person name="Liao Q."/>
        </authorList>
    </citation>
    <scope>NUCLEOTIDE SEQUENCE</scope>
    <source>
        <strain evidence="1">H3</strain>
        <tissue evidence="1">Leaf</tissue>
    </source>
</reference>
<gene>
    <name evidence="1" type="ORF">GOP47_0005916</name>
</gene>
<organism evidence="1 2">
    <name type="scientific">Adiantum capillus-veneris</name>
    <name type="common">Maidenhair fern</name>
    <dbReference type="NCBI Taxonomy" id="13818"/>
    <lineage>
        <taxon>Eukaryota</taxon>
        <taxon>Viridiplantae</taxon>
        <taxon>Streptophyta</taxon>
        <taxon>Embryophyta</taxon>
        <taxon>Tracheophyta</taxon>
        <taxon>Polypodiopsida</taxon>
        <taxon>Polypodiidae</taxon>
        <taxon>Polypodiales</taxon>
        <taxon>Pteridineae</taxon>
        <taxon>Pteridaceae</taxon>
        <taxon>Vittarioideae</taxon>
        <taxon>Adiantum</taxon>
    </lineage>
</organism>
<dbReference type="EMBL" id="JABFUD020000006">
    <property type="protein sequence ID" value="KAI5078245.1"/>
    <property type="molecule type" value="Genomic_DNA"/>
</dbReference>
<comment type="caution">
    <text evidence="1">The sequence shown here is derived from an EMBL/GenBank/DDBJ whole genome shotgun (WGS) entry which is preliminary data.</text>
</comment>
<name>A0A9D4V2G9_ADICA</name>
<proteinExistence type="predicted"/>
<sequence length="66" mass="7074">MAATAPLSSDMKEAILQYIGVEDEATAKKTITIWGPSSVERAKGKLAASRVVKLLHLRPTAPVQEV</sequence>
<keyword evidence="2" id="KW-1185">Reference proteome</keyword>
<protein>
    <submittedName>
        <fullName evidence="1">Uncharacterized protein</fullName>
    </submittedName>
</protein>